<evidence type="ECO:0000313" key="2">
    <source>
        <dbReference type="EMBL" id="OUT17615.1"/>
    </source>
</evidence>
<reference evidence="2 3" key="1">
    <citation type="submission" date="2017-04" db="EMBL/GenBank/DDBJ databases">
        <title>Complete genome of Campylobacter concisus ATCC 33237T and draft genomes for an additional eight well characterized C. concisus strains.</title>
        <authorList>
            <person name="Cornelius A.J."/>
            <person name="Miller W.G."/>
            <person name="Lastovica A.J."/>
            <person name="On S.L."/>
            <person name="French N.P."/>
            <person name="Vandenberg O."/>
            <person name="Biggs P.J."/>
        </authorList>
    </citation>
    <scope>NUCLEOTIDE SEQUENCE [LARGE SCALE GENOMIC DNA]</scope>
    <source>
        <strain evidence="2 3">Lasto127.99</strain>
    </source>
</reference>
<feature type="transmembrane region" description="Helical" evidence="1">
    <location>
        <begin position="47"/>
        <end position="78"/>
    </location>
</feature>
<keyword evidence="1" id="KW-0812">Transmembrane</keyword>
<organism evidence="2 3">
    <name type="scientific">Campylobacter concisus</name>
    <dbReference type="NCBI Taxonomy" id="199"/>
    <lineage>
        <taxon>Bacteria</taxon>
        <taxon>Pseudomonadati</taxon>
        <taxon>Campylobacterota</taxon>
        <taxon>Epsilonproteobacteria</taxon>
        <taxon>Campylobacterales</taxon>
        <taxon>Campylobacteraceae</taxon>
        <taxon>Campylobacter</taxon>
    </lineage>
</organism>
<keyword evidence="1" id="KW-0472">Membrane</keyword>
<accession>A0A1Y5NHZ1</accession>
<name>A0A1Y5NHZ1_9BACT</name>
<keyword evidence="1" id="KW-1133">Transmembrane helix</keyword>
<dbReference type="EMBL" id="NDYQ01000006">
    <property type="protein sequence ID" value="OUT17615.1"/>
    <property type="molecule type" value="Genomic_DNA"/>
</dbReference>
<evidence type="ECO:0000256" key="1">
    <source>
        <dbReference type="SAM" id="Phobius"/>
    </source>
</evidence>
<proteinExistence type="predicted"/>
<comment type="caution">
    <text evidence="2">The sequence shown here is derived from an EMBL/GenBank/DDBJ whole genome shotgun (WGS) entry which is preliminary data.</text>
</comment>
<evidence type="ECO:0000313" key="3">
    <source>
        <dbReference type="Proteomes" id="UP000195893"/>
    </source>
</evidence>
<dbReference type="Proteomes" id="UP000195893">
    <property type="component" value="Unassembled WGS sequence"/>
</dbReference>
<dbReference type="AlphaFoldDB" id="A0A1Y5NHZ1"/>
<protein>
    <submittedName>
        <fullName evidence="2">Uncharacterized protein</fullName>
    </submittedName>
</protein>
<sequence>MKYISLTEFFSDNINLFINVIASLFALFFCFSTGFDLLFFITFPLAYIIGIVLSFPLLIFVFFLFAALDICICILVSVCRVFK</sequence>
<feature type="transmembrane region" description="Helical" evidence="1">
    <location>
        <begin position="16"/>
        <end position="41"/>
    </location>
</feature>
<gene>
    <name evidence="2" type="ORF">B9N60_04835</name>
</gene>